<name>A0ACB8HG79_PSICU</name>
<comment type="caution">
    <text evidence="1">The sequence shown here is derived from an EMBL/GenBank/DDBJ whole genome shotgun (WGS) entry which is preliminary data.</text>
</comment>
<dbReference type="Proteomes" id="UP000664032">
    <property type="component" value="Unassembled WGS sequence"/>
</dbReference>
<evidence type="ECO:0000313" key="2">
    <source>
        <dbReference type="Proteomes" id="UP000664032"/>
    </source>
</evidence>
<keyword evidence="2" id="KW-1185">Reference proteome</keyword>
<evidence type="ECO:0000313" key="1">
    <source>
        <dbReference type="EMBL" id="KAH9486707.1"/>
    </source>
</evidence>
<gene>
    <name evidence="1" type="ORF">JR316_0000772</name>
</gene>
<reference evidence="1" key="1">
    <citation type="submission" date="2021-10" db="EMBL/GenBank/DDBJ databases">
        <title>Psilocybe cubensis genome.</title>
        <authorList>
            <person name="Mckernan K.J."/>
            <person name="Crawford S."/>
            <person name="Trippe A."/>
            <person name="Kane L.T."/>
            <person name="Mclaughlin S."/>
        </authorList>
    </citation>
    <scope>NUCLEOTIDE SEQUENCE</scope>
    <source>
        <strain evidence="1">MGC-MH-2018</strain>
    </source>
</reference>
<organism evidence="1 2">
    <name type="scientific">Psilocybe cubensis</name>
    <name type="common">Psychedelic mushroom</name>
    <name type="synonym">Stropharia cubensis</name>
    <dbReference type="NCBI Taxonomy" id="181762"/>
    <lineage>
        <taxon>Eukaryota</taxon>
        <taxon>Fungi</taxon>
        <taxon>Dikarya</taxon>
        <taxon>Basidiomycota</taxon>
        <taxon>Agaricomycotina</taxon>
        <taxon>Agaricomycetes</taxon>
        <taxon>Agaricomycetidae</taxon>
        <taxon>Agaricales</taxon>
        <taxon>Agaricineae</taxon>
        <taxon>Strophariaceae</taxon>
        <taxon>Psilocybe</taxon>
    </lineage>
</organism>
<sequence>MPWPHLPVLLLCAAVLQYQKKLPMSEKISTRGRKRAAPVLLLPAIHQTNATKMTKHIPNPQEQVAPVVSDALAPVVWNIEDLYTPITTGKTVVTDAVLALIPAWAQTYQAQVNRLMFLETPQECHERNPLVSAWSTFQSWNVVGVSAIARTADALAEHLARDAALIREKMRRRHISPCPSQRMKTPRLPNGL</sequence>
<proteinExistence type="predicted"/>
<protein>
    <submittedName>
        <fullName evidence="1">Uncharacterized protein</fullName>
    </submittedName>
</protein>
<dbReference type="EMBL" id="JAFIQS020000001">
    <property type="protein sequence ID" value="KAH9486707.1"/>
    <property type="molecule type" value="Genomic_DNA"/>
</dbReference>
<accession>A0ACB8HG79</accession>